<evidence type="ECO:0008006" key="3">
    <source>
        <dbReference type="Google" id="ProtNLM"/>
    </source>
</evidence>
<evidence type="ECO:0000313" key="1">
    <source>
        <dbReference type="EMBL" id="MDQ0932828.1"/>
    </source>
</evidence>
<name>A0ABU0RLG6_9ACTN</name>
<evidence type="ECO:0000313" key="2">
    <source>
        <dbReference type="Proteomes" id="UP001223072"/>
    </source>
</evidence>
<dbReference type="EMBL" id="JAUSZS010000003">
    <property type="protein sequence ID" value="MDQ0932828.1"/>
    <property type="molecule type" value="Genomic_DNA"/>
</dbReference>
<organism evidence="1 2">
    <name type="scientific">Streptomyces turgidiscabies</name>
    <dbReference type="NCBI Taxonomy" id="85558"/>
    <lineage>
        <taxon>Bacteria</taxon>
        <taxon>Bacillati</taxon>
        <taxon>Actinomycetota</taxon>
        <taxon>Actinomycetes</taxon>
        <taxon>Kitasatosporales</taxon>
        <taxon>Streptomycetaceae</taxon>
        <taxon>Streptomyces</taxon>
    </lineage>
</organism>
<dbReference type="Proteomes" id="UP001223072">
    <property type="component" value="Unassembled WGS sequence"/>
</dbReference>
<dbReference type="Gene3D" id="3.40.630.30">
    <property type="match status" value="1"/>
</dbReference>
<dbReference type="SUPFAM" id="SSF55729">
    <property type="entry name" value="Acyl-CoA N-acyltransferases (Nat)"/>
    <property type="match status" value="1"/>
</dbReference>
<proteinExistence type="predicted"/>
<dbReference type="InterPro" id="IPR016181">
    <property type="entry name" value="Acyl_CoA_acyltransferase"/>
</dbReference>
<sequence>MAAVGETGVEFIPVTTVADEEILDKVLSQPFSYVSTEGAVWRSAAERLRYVKDERTSHLLVISAGQPVGAVSWAPGQTPGFFRLGLVSCHDDAWTPALVDRAVRRTMALLTRAAEVQRVELLTPTYNDVLLEYLTDCAGFEVEGVLRDRFFLDGRYWPGVLCCADLREFAPQGAVEPADRQELLDRLRKKALEDLAAAHHDMWSD</sequence>
<keyword evidence="2" id="KW-1185">Reference proteome</keyword>
<gene>
    <name evidence="1" type="ORF">QFZ49_002758</name>
</gene>
<accession>A0ABU0RLG6</accession>
<comment type="caution">
    <text evidence="1">The sequence shown here is derived from an EMBL/GenBank/DDBJ whole genome shotgun (WGS) entry which is preliminary data.</text>
</comment>
<protein>
    <recommendedName>
        <fullName evidence="3">N-acetyltransferase domain-containing protein</fullName>
    </recommendedName>
</protein>
<reference evidence="1 2" key="1">
    <citation type="submission" date="2023-07" db="EMBL/GenBank/DDBJ databases">
        <title>Comparative genomics of wheat-associated soil bacteria to identify genetic determinants of phenazine resistance.</title>
        <authorList>
            <person name="Mouncey N."/>
        </authorList>
    </citation>
    <scope>NUCLEOTIDE SEQUENCE [LARGE SCALE GENOMIC DNA]</scope>
    <source>
        <strain evidence="1 2">W2I16</strain>
    </source>
</reference>